<dbReference type="EMBL" id="VYXH01008902">
    <property type="protein sequence ID" value="NWQ94414.1"/>
    <property type="molecule type" value="Genomic_DNA"/>
</dbReference>
<keyword evidence="9 14" id="KW-0812">Transmembrane</keyword>
<keyword evidence="11 14" id="KW-0472">Membrane</keyword>
<evidence type="ECO:0000256" key="6">
    <source>
        <dbReference type="ARBA" id="ARBA00022448"/>
    </source>
</evidence>
<comment type="subcellular location">
    <subcellularLocation>
        <location evidence="2">Cell membrane</location>
        <location evidence="2">Sarcolemma</location>
    </subcellularLocation>
    <subcellularLocation>
        <location evidence="3">Cell membrane</location>
        <topology evidence="3">Multi-pass membrane protein</topology>
    </subcellularLocation>
</comment>
<evidence type="ECO:0000256" key="7">
    <source>
        <dbReference type="ARBA" id="ARBA00022475"/>
    </source>
</evidence>
<feature type="transmembrane region" description="Helical" evidence="14">
    <location>
        <begin position="364"/>
        <end position="384"/>
    </location>
</feature>
<dbReference type="GO" id="GO:0042383">
    <property type="term" value="C:sarcolemma"/>
    <property type="evidence" value="ECO:0007669"/>
    <property type="project" value="UniProtKB-SubCell"/>
</dbReference>
<feature type="transmembrane region" description="Helical" evidence="14">
    <location>
        <begin position="325"/>
        <end position="352"/>
    </location>
</feature>
<dbReference type="PANTHER" id="PTHR23503">
    <property type="entry name" value="SOLUTE CARRIER FAMILY 2"/>
    <property type="match status" value="1"/>
</dbReference>
<keyword evidence="10 14" id="KW-1133">Transmembrane helix</keyword>
<feature type="transmembrane region" description="Helical" evidence="14">
    <location>
        <begin position="36"/>
        <end position="60"/>
    </location>
</feature>
<evidence type="ECO:0000256" key="1">
    <source>
        <dbReference type="ARBA" id="ARBA00000590"/>
    </source>
</evidence>
<name>A0A7K4T8J0_9CHAR</name>
<evidence type="ECO:0000313" key="17">
    <source>
        <dbReference type="Proteomes" id="UP000574691"/>
    </source>
</evidence>
<feature type="transmembrane region" description="Helical" evidence="14">
    <location>
        <begin position="148"/>
        <end position="167"/>
    </location>
</feature>
<keyword evidence="7" id="KW-1003">Cell membrane</keyword>
<reference evidence="16 17" key="1">
    <citation type="submission" date="2019-09" db="EMBL/GenBank/DDBJ databases">
        <title>Bird 10,000 Genomes (B10K) Project - Family phase.</title>
        <authorList>
            <person name="Zhang G."/>
        </authorList>
    </citation>
    <scope>NUCLEOTIDE SEQUENCE [LARGE SCALE GENOMIC DNA]</scope>
    <source>
        <strain evidence="16">B10K-DU-001-64</strain>
        <tissue evidence="16">Muscle</tissue>
    </source>
</reference>
<dbReference type="PANTHER" id="PTHR23503:SF25">
    <property type="entry name" value="MAJOR FACILITATOR SUPERFAMILY (MFS) PROFILE DOMAIN-CONTAINING PROTEIN"/>
    <property type="match status" value="1"/>
</dbReference>
<dbReference type="AlphaFoldDB" id="A0A7K4T8J0"/>
<evidence type="ECO:0000256" key="9">
    <source>
        <dbReference type="ARBA" id="ARBA00022692"/>
    </source>
</evidence>
<dbReference type="GO" id="GO:0055056">
    <property type="term" value="F:D-glucose transmembrane transporter activity"/>
    <property type="evidence" value="ECO:0007669"/>
    <property type="project" value="TreeGrafter"/>
</dbReference>
<evidence type="ECO:0000259" key="15">
    <source>
        <dbReference type="PROSITE" id="PS50850"/>
    </source>
</evidence>
<dbReference type="InterPro" id="IPR003663">
    <property type="entry name" value="Sugar/inositol_transpt"/>
</dbReference>
<sequence length="430" mass="47219">YLVPVSLSALQHIKAFYNATWSQRYGHGLASGPLTLLYSLTVSIFALGGLVGSLLVGVLVERYGRNGTLSRSALLILLAGAFMGFSRELGSPEMVIIGRSITGLHSGRCRRAVHRSFLMPCIFICLGVFFAQLLGLPELLGKDKFWPLFLSVVVVPASLQLLLLHCFPESPRYLLIERNDVCRATEALHRFLGTPNVQDVIKEMKEEQRSLSSVEMVSVWQLLRDRSVCWQTLSVVVVNAGMQLSGIDAIWFYTNTIFENAGIPVSQIPYTTVVTGAIEVVAGLIGCFTIEKLGRRPLIITGFCAMGICLAGITVSLLLQTALPWMRYVSVACVVGIIAGFCMGPAGVPFLMTAELFMQSHRPAAYIVGGSLNWLCNFTVGFIFPFLQMSAGAFCYLVFCGVCLLVALYVYRIIPETKNKTFMEINHIFA</sequence>
<dbReference type="InterPro" id="IPR036259">
    <property type="entry name" value="MFS_trans_sf"/>
</dbReference>
<comment type="catalytic activity">
    <reaction evidence="1">
        <text>D-fructose(out) = D-fructose(in)</text>
        <dbReference type="Rhea" id="RHEA:60372"/>
        <dbReference type="ChEBI" id="CHEBI:37721"/>
    </reaction>
</comment>
<dbReference type="InterPro" id="IPR045263">
    <property type="entry name" value="GLUT"/>
</dbReference>
<dbReference type="PRINTS" id="PR00171">
    <property type="entry name" value="SUGRTRNSPORT"/>
</dbReference>
<feature type="domain" description="Major facilitator superfamily (MFS) profile" evidence="15">
    <location>
        <begin position="1"/>
        <end position="418"/>
    </location>
</feature>
<accession>A0A7K4T8J0</accession>
<dbReference type="GO" id="GO:1990539">
    <property type="term" value="P:fructose import across plasma membrane"/>
    <property type="evidence" value="ECO:0007669"/>
    <property type="project" value="UniProtKB-ARBA"/>
</dbReference>
<feature type="non-terminal residue" evidence="16">
    <location>
        <position position="430"/>
    </location>
</feature>
<evidence type="ECO:0000256" key="12">
    <source>
        <dbReference type="ARBA" id="ARBA00029961"/>
    </source>
</evidence>
<feature type="transmembrane region" description="Helical" evidence="14">
    <location>
        <begin position="390"/>
        <end position="411"/>
    </location>
</feature>
<dbReference type="SUPFAM" id="SSF103473">
    <property type="entry name" value="MFS general substrate transporter"/>
    <property type="match status" value="1"/>
</dbReference>
<keyword evidence="17" id="KW-1185">Reference proteome</keyword>
<gene>
    <name evidence="16" type="primary">Slc2a9_1</name>
    <name evidence="16" type="ORF">BURBIS_R08602</name>
</gene>
<proteinExistence type="inferred from homology"/>
<evidence type="ECO:0000256" key="4">
    <source>
        <dbReference type="ARBA" id="ARBA00007004"/>
    </source>
</evidence>
<keyword evidence="6" id="KW-0813">Transport</keyword>
<dbReference type="InterPro" id="IPR005828">
    <property type="entry name" value="MFS_sugar_transport-like"/>
</dbReference>
<dbReference type="Gene3D" id="1.20.1250.20">
    <property type="entry name" value="MFS general substrate transporter like domains"/>
    <property type="match status" value="1"/>
</dbReference>
<dbReference type="Pfam" id="PF00083">
    <property type="entry name" value="Sugar_tr"/>
    <property type="match status" value="1"/>
</dbReference>
<dbReference type="FunFam" id="1.20.1250.20:FF:001511">
    <property type="entry name" value="Solute carrier family 2, facilitated glucose transporter member 5"/>
    <property type="match status" value="1"/>
</dbReference>
<feature type="non-terminal residue" evidence="16">
    <location>
        <position position="1"/>
    </location>
</feature>
<comment type="caution">
    <text evidence="16">The sequence shown here is derived from an EMBL/GenBank/DDBJ whole genome shotgun (WGS) entry which is preliminary data.</text>
</comment>
<dbReference type="Proteomes" id="UP000574691">
    <property type="component" value="Unassembled WGS sequence"/>
</dbReference>
<evidence type="ECO:0000256" key="13">
    <source>
        <dbReference type="ARBA" id="ARBA00031099"/>
    </source>
</evidence>
<evidence type="ECO:0000256" key="8">
    <source>
        <dbReference type="ARBA" id="ARBA00022597"/>
    </source>
</evidence>
<organism evidence="16 17">
    <name type="scientific">Burhinus bistriatus</name>
    <dbReference type="NCBI Taxonomy" id="240201"/>
    <lineage>
        <taxon>Eukaryota</taxon>
        <taxon>Metazoa</taxon>
        <taxon>Chordata</taxon>
        <taxon>Craniata</taxon>
        <taxon>Vertebrata</taxon>
        <taxon>Euteleostomi</taxon>
        <taxon>Archelosauria</taxon>
        <taxon>Archosauria</taxon>
        <taxon>Dinosauria</taxon>
        <taxon>Saurischia</taxon>
        <taxon>Theropoda</taxon>
        <taxon>Coelurosauria</taxon>
        <taxon>Aves</taxon>
        <taxon>Neognathae</taxon>
        <taxon>Neoaves</taxon>
        <taxon>Charadriiformes</taxon>
        <taxon>Burhinidae</taxon>
        <taxon>Burhinus</taxon>
    </lineage>
</organism>
<evidence type="ECO:0000256" key="11">
    <source>
        <dbReference type="ARBA" id="ARBA00023136"/>
    </source>
</evidence>
<evidence type="ECO:0000256" key="2">
    <source>
        <dbReference type="ARBA" id="ARBA00004135"/>
    </source>
</evidence>
<dbReference type="GO" id="GO:0005353">
    <property type="term" value="F:fructose transmembrane transporter activity"/>
    <property type="evidence" value="ECO:0007669"/>
    <property type="project" value="UniProtKB-ARBA"/>
</dbReference>
<evidence type="ECO:0000256" key="3">
    <source>
        <dbReference type="ARBA" id="ARBA00004651"/>
    </source>
</evidence>
<evidence type="ECO:0000313" key="16">
    <source>
        <dbReference type="EMBL" id="NWQ94414.1"/>
    </source>
</evidence>
<evidence type="ECO:0000256" key="5">
    <source>
        <dbReference type="ARBA" id="ARBA00015973"/>
    </source>
</evidence>
<dbReference type="PROSITE" id="PS50850">
    <property type="entry name" value="MFS"/>
    <property type="match status" value="1"/>
</dbReference>
<dbReference type="GO" id="GO:0046323">
    <property type="term" value="P:D-glucose import"/>
    <property type="evidence" value="ECO:0007669"/>
    <property type="project" value="TreeGrafter"/>
</dbReference>
<dbReference type="GO" id="GO:0070837">
    <property type="term" value="P:dehydroascorbic acid transport"/>
    <property type="evidence" value="ECO:0007669"/>
    <property type="project" value="TreeGrafter"/>
</dbReference>
<keyword evidence="8" id="KW-0762">Sugar transport</keyword>
<evidence type="ECO:0000256" key="10">
    <source>
        <dbReference type="ARBA" id="ARBA00022989"/>
    </source>
</evidence>
<evidence type="ECO:0000256" key="14">
    <source>
        <dbReference type="SAM" id="Phobius"/>
    </source>
</evidence>
<dbReference type="InterPro" id="IPR020846">
    <property type="entry name" value="MFS_dom"/>
</dbReference>
<comment type="similarity">
    <text evidence="4">Belongs to the major facilitator superfamily. Sugar transporter (TC 2.A.1.1) family. Glucose transporter subfamily.</text>
</comment>
<feature type="transmembrane region" description="Helical" evidence="14">
    <location>
        <begin position="298"/>
        <end position="319"/>
    </location>
</feature>
<feature type="transmembrane region" description="Helical" evidence="14">
    <location>
        <begin position="117"/>
        <end position="136"/>
    </location>
</feature>
<protein>
    <recommendedName>
        <fullName evidence="5">Solute carrier family 2, facilitated glucose transporter member 5</fullName>
    </recommendedName>
    <alternativeName>
        <fullName evidence="13">Fructose transporter</fullName>
    </alternativeName>
    <alternativeName>
        <fullName evidence="12">Glucose transporter type 5, small intestine</fullName>
    </alternativeName>
</protein>